<sequence length="337" mass="34488">MVADRTVPELVAAARGGELRATARLLTLVERGGEMADRVAEATHRHIGNAHVVGVTGPPGSGKSTLTAVWTTRLAEAGRRPAVLAVDPSSPLTGGAILGDRVRMAEATAAGVFIRSMATRGHAGGLALAVPGMVRVLDVAGFDPVIVETVGVGQVEVDVTAATDTALVVVTPGMGDAVQANKAGLLEVADMFAVNKYDRPGAADVRRDLELMLDLSKLTGHGRPGAVARPPILSTVATTGEGVADLADAVDAHLEALKAAGMLATRRNERRLAEVRSRLDHLLLEASAVALEDESDPDAGPGGAGGHVGADEPDAAGEPPGVTARRLAERLLRGFEG</sequence>
<proteinExistence type="inferred from homology"/>
<keyword evidence="4" id="KW-0342">GTP-binding</keyword>
<name>A0A381NWG3_9ZZZZ</name>
<dbReference type="InterPro" id="IPR027417">
    <property type="entry name" value="P-loop_NTPase"/>
</dbReference>
<keyword evidence="2" id="KW-0547">Nucleotide-binding</keyword>
<dbReference type="AlphaFoldDB" id="A0A381NWG3"/>
<keyword evidence="5" id="KW-0143">Chaperone</keyword>
<dbReference type="NCBIfam" id="TIGR00750">
    <property type="entry name" value="lao"/>
    <property type="match status" value="1"/>
</dbReference>
<evidence type="ECO:0008006" key="8">
    <source>
        <dbReference type="Google" id="ProtNLM"/>
    </source>
</evidence>
<accession>A0A381NWG3</accession>
<dbReference type="GO" id="GO:0005525">
    <property type="term" value="F:GTP binding"/>
    <property type="evidence" value="ECO:0007669"/>
    <property type="project" value="UniProtKB-KW"/>
</dbReference>
<evidence type="ECO:0000256" key="3">
    <source>
        <dbReference type="ARBA" id="ARBA00022801"/>
    </source>
</evidence>
<dbReference type="GO" id="GO:0003924">
    <property type="term" value="F:GTPase activity"/>
    <property type="evidence" value="ECO:0007669"/>
    <property type="project" value="InterPro"/>
</dbReference>
<evidence type="ECO:0000256" key="1">
    <source>
        <dbReference type="ARBA" id="ARBA00009625"/>
    </source>
</evidence>
<dbReference type="PANTHER" id="PTHR43087:SF1">
    <property type="entry name" value="LAO_AO TRANSPORT SYSTEM ATPASE"/>
    <property type="match status" value="1"/>
</dbReference>
<comment type="similarity">
    <text evidence="1">Belongs to the SIMIBI class G3E GTPase family. ArgK/MeaB subfamily.</text>
</comment>
<keyword evidence="3" id="KW-0378">Hydrolase</keyword>
<evidence type="ECO:0000256" key="5">
    <source>
        <dbReference type="ARBA" id="ARBA00023186"/>
    </source>
</evidence>
<dbReference type="EMBL" id="UINC01000624">
    <property type="protein sequence ID" value="SUZ58514.1"/>
    <property type="molecule type" value="Genomic_DNA"/>
</dbReference>
<dbReference type="InterPro" id="IPR052040">
    <property type="entry name" value="GTPase/Isobutyryl-CoA_mutase"/>
</dbReference>
<dbReference type="PANTHER" id="PTHR43087">
    <property type="entry name" value="LYSINE/ARGININE/ORNITHINE TRANSPORT SYSTEM KINASE"/>
    <property type="match status" value="1"/>
</dbReference>
<dbReference type="Gene3D" id="3.40.50.300">
    <property type="entry name" value="P-loop containing nucleotide triphosphate hydrolases"/>
    <property type="match status" value="1"/>
</dbReference>
<evidence type="ECO:0000313" key="7">
    <source>
        <dbReference type="EMBL" id="SUZ58514.1"/>
    </source>
</evidence>
<evidence type="ECO:0000256" key="4">
    <source>
        <dbReference type="ARBA" id="ARBA00023134"/>
    </source>
</evidence>
<dbReference type="Pfam" id="PF03308">
    <property type="entry name" value="MeaB"/>
    <property type="match status" value="1"/>
</dbReference>
<feature type="region of interest" description="Disordered" evidence="6">
    <location>
        <begin position="291"/>
        <end position="322"/>
    </location>
</feature>
<protein>
    <recommendedName>
        <fullName evidence="8">AAA+ ATPase domain-containing protein</fullName>
    </recommendedName>
</protein>
<evidence type="ECO:0000256" key="2">
    <source>
        <dbReference type="ARBA" id="ARBA00022741"/>
    </source>
</evidence>
<gene>
    <name evidence="7" type="ORF">METZ01_LOCUS11368</name>
</gene>
<dbReference type="SUPFAM" id="SSF52540">
    <property type="entry name" value="P-loop containing nucleoside triphosphate hydrolases"/>
    <property type="match status" value="1"/>
</dbReference>
<evidence type="ECO:0000256" key="6">
    <source>
        <dbReference type="SAM" id="MobiDB-lite"/>
    </source>
</evidence>
<dbReference type="InterPro" id="IPR005129">
    <property type="entry name" value="GTPase_ArgK"/>
</dbReference>
<reference evidence="7" key="1">
    <citation type="submission" date="2018-05" db="EMBL/GenBank/DDBJ databases">
        <authorList>
            <person name="Lanie J.A."/>
            <person name="Ng W.-L."/>
            <person name="Kazmierczak K.M."/>
            <person name="Andrzejewski T.M."/>
            <person name="Davidsen T.M."/>
            <person name="Wayne K.J."/>
            <person name="Tettelin H."/>
            <person name="Glass J.I."/>
            <person name="Rusch D."/>
            <person name="Podicherti R."/>
            <person name="Tsui H.-C.T."/>
            <person name="Winkler M.E."/>
        </authorList>
    </citation>
    <scope>NUCLEOTIDE SEQUENCE</scope>
</reference>
<organism evidence="7">
    <name type="scientific">marine metagenome</name>
    <dbReference type="NCBI Taxonomy" id="408172"/>
    <lineage>
        <taxon>unclassified sequences</taxon>
        <taxon>metagenomes</taxon>
        <taxon>ecological metagenomes</taxon>
    </lineage>
</organism>